<protein>
    <recommendedName>
        <fullName evidence="9">P-loop containing nucleoside triphosphate hydrolase protein</fullName>
    </recommendedName>
</protein>
<evidence type="ECO:0000256" key="6">
    <source>
        <dbReference type="ARBA" id="ARBA00022840"/>
    </source>
</evidence>
<evidence type="ECO:0000256" key="5">
    <source>
        <dbReference type="ARBA" id="ARBA00022777"/>
    </source>
</evidence>
<keyword evidence="2" id="KW-0698">rRNA processing</keyword>
<evidence type="ECO:0008006" key="9">
    <source>
        <dbReference type="Google" id="ProtNLM"/>
    </source>
</evidence>
<evidence type="ECO:0000256" key="1">
    <source>
        <dbReference type="ARBA" id="ARBA00022517"/>
    </source>
</evidence>
<dbReference type="GO" id="GO:0016887">
    <property type="term" value="F:ATP hydrolysis activity"/>
    <property type="evidence" value="ECO:0007669"/>
    <property type="project" value="InterPro"/>
</dbReference>
<feature type="non-terminal residue" evidence="7">
    <location>
        <position position="1"/>
    </location>
</feature>
<dbReference type="AlphaFoldDB" id="A0A4P9XBU7"/>
<dbReference type="InterPro" id="IPR020618">
    <property type="entry name" value="Adenyl_kinase_AK6"/>
</dbReference>
<dbReference type="GO" id="GO:0005524">
    <property type="term" value="F:ATP binding"/>
    <property type="evidence" value="ECO:0007669"/>
    <property type="project" value="UniProtKB-KW"/>
</dbReference>
<keyword evidence="5" id="KW-0418">Kinase</keyword>
<accession>A0A4P9XBU7</accession>
<name>A0A4P9XBU7_9FUNG</name>
<evidence type="ECO:0000256" key="4">
    <source>
        <dbReference type="ARBA" id="ARBA00022741"/>
    </source>
</evidence>
<feature type="non-terminal residue" evidence="7">
    <location>
        <position position="194"/>
    </location>
</feature>
<keyword evidence="6" id="KW-0067">ATP-binding</keyword>
<keyword evidence="8" id="KW-1185">Reference proteome</keyword>
<sequence>RRRPNILITGTPGTGKTTLADLLAAAGGLHLINVGNLVRDRALHHGYDAHMQTHVMDEDGVLDAMEPWLGDGAHDPAGAADDDLRAAQAQRGRGVVVDHHSCELFPERWFDLVVDAFAAAATSTDGTAILYDRLAARGYPAHKIQENVQCEMMGVVLEEAVASYAPDRILVLPSWDVPAMEANLELLESYVEAF</sequence>
<dbReference type="Pfam" id="PF13238">
    <property type="entry name" value="AAA_18"/>
    <property type="match status" value="1"/>
</dbReference>
<dbReference type="InterPro" id="IPR027417">
    <property type="entry name" value="P-loop_NTPase"/>
</dbReference>
<dbReference type="EMBL" id="ML014133">
    <property type="protein sequence ID" value="RKP02883.1"/>
    <property type="molecule type" value="Genomic_DNA"/>
</dbReference>
<organism evidence="7 8">
    <name type="scientific">Caulochytrium protostelioides</name>
    <dbReference type="NCBI Taxonomy" id="1555241"/>
    <lineage>
        <taxon>Eukaryota</taxon>
        <taxon>Fungi</taxon>
        <taxon>Fungi incertae sedis</taxon>
        <taxon>Chytridiomycota</taxon>
        <taxon>Chytridiomycota incertae sedis</taxon>
        <taxon>Chytridiomycetes</taxon>
        <taxon>Caulochytriales</taxon>
        <taxon>Caulochytriaceae</taxon>
        <taxon>Caulochytrium</taxon>
    </lineage>
</organism>
<dbReference type="STRING" id="1555241.A0A4P9XBU7"/>
<dbReference type="SUPFAM" id="SSF52540">
    <property type="entry name" value="P-loop containing nucleoside triphosphate hydrolases"/>
    <property type="match status" value="1"/>
</dbReference>
<keyword evidence="1" id="KW-0690">Ribosome biogenesis</keyword>
<evidence type="ECO:0000313" key="8">
    <source>
        <dbReference type="Proteomes" id="UP000274922"/>
    </source>
</evidence>
<keyword evidence="3" id="KW-0808">Transferase</keyword>
<gene>
    <name evidence="7" type="ORF">CXG81DRAFT_5065</name>
</gene>
<dbReference type="GO" id="GO:0005634">
    <property type="term" value="C:nucleus"/>
    <property type="evidence" value="ECO:0007669"/>
    <property type="project" value="TreeGrafter"/>
</dbReference>
<dbReference type="GO" id="GO:0005737">
    <property type="term" value="C:cytoplasm"/>
    <property type="evidence" value="ECO:0007669"/>
    <property type="project" value="TreeGrafter"/>
</dbReference>
<dbReference type="GO" id="GO:0006364">
    <property type="term" value="P:rRNA processing"/>
    <property type="evidence" value="ECO:0007669"/>
    <property type="project" value="UniProtKB-KW"/>
</dbReference>
<evidence type="ECO:0000313" key="7">
    <source>
        <dbReference type="EMBL" id="RKP02883.1"/>
    </source>
</evidence>
<dbReference type="GO" id="GO:0004017">
    <property type="term" value="F:AMP kinase activity"/>
    <property type="evidence" value="ECO:0007669"/>
    <property type="project" value="InterPro"/>
</dbReference>
<dbReference type="Gene3D" id="3.40.50.300">
    <property type="entry name" value="P-loop containing nucleotide triphosphate hydrolases"/>
    <property type="match status" value="1"/>
</dbReference>
<evidence type="ECO:0000256" key="3">
    <source>
        <dbReference type="ARBA" id="ARBA00022679"/>
    </source>
</evidence>
<dbReference type="PANTHER" id="PTHR12595">
    <property type="entry name" value="POS9-ACTIVATING FACTOR FAP7-RELATED"/>
    <property type="match status" value="1"/>
</dbReference>
<reference evidence="8" key="1">
    <citation type="journal article" date="2018" name="Nat. Microbiol.">
        <title>Leveraging single-cell genomics to expand the fungal tree of life.</title>
        <authorList>
            <person name="Ahrendt S.R."/>
            <person name="Quandt C.A."/>
            <person name="Ciobanu D."/>
            <person name="Clum A."/>
            <person name="Salamov A."/>
            <person name="Andreopoulos B."/>
            <person name="Cheng J.F."/>
            <person name="Woyke T."/>
            <person name="Pelin A."/>
            <person name="Henrissat B."/>
            <person name="Reynolds N.K."/>
            <person name="Benny G.L."/>
            <person name="Smith M.E."/>
            <person name="James T.Y."/>
            <person name="Grigoriev I.V."/>
        </authorList>
    </citation>
    <scope>NUCLEOTIDE SEQUENCE [LARGE SCALE GENOMIC DNA]</scope>
    <source>
        <strain evidence="8">ATCC 52028</strain>
    </source>
</reference>
<keyword evidence="4" id="KW-0547">Nucleotide-binding</keyword>
<evidence type="ECO:0000256" key="2">
    <source>
        <dbReference type="ARBA" id="ARBA00022552"/>
    </source>
</evidence>
<dbReference type="OrthoDB" id="10251185at2759"/>
<dbReference type="PANTHER" id="PTHR12595:SF0">
    <property type="entry name" value="ADENYLATE KINASE ISOENZYME 6"/>
    <property type="match status" value="1"/>
</dbReference>
<dbReference type="Proteomes" id="UP000274922">
    <property type="component" value="Unassembled WGS sequence"/>
</dbReference>
<proteinExistence type="inferred from homology"/>
<dbReference type="HAMAP" id="MF_00039">
    <property type="entry name" value="Adenylate_kinase_AK6"/>
    <property type="match status" value="1"/>
</dbReference>